<keyword evidence="2" id="KW-0677">Repeat</keyword>
<keyword evidence="1" id="KW-0880">Kelch repeat</keyword>
<dbReference type="Pfam" id="PF24681">
    <property type="entry name" value="Kelch_KLHDC2_KLHL20_DRC7"/>
    <property type="match status" value="1"/>
</dbReference>
<feature type="compositionally biased region" description="Polar residues" evidence="3">
    <location>
        <begin position="392"/>
        <end position="410"/>
    </location>
</feature>
<dbReference type="EMBL" id="CAMPGE010005274">
    <property type="protein sequence ID" value="CAI2364122.1"/>
    <property type="molecule type" value="Genomic_DNA"/>
</dbReference>
<dbReference type="Gene3D" id="2.120.10.80">
    <property type="entry name" value="Kelch-type beta propeller"/>
    <property type="match status" value="3"/>
</dbReference>
<evidence type="ECO:0000256" key="2">
    <source>
        <dbReference type="ARBA" id="ARBA00022737"/>
    </source>
</evidence>
<evidence type="ECO:0000313" key="5">
    <source>
        <dbReference type="Proteomes" id="UP001295684"/>
    </source>
</evidence>
<keyword evidence="5" id="KW-1185">Reference proteome</keyword>
<accession>A0AAD1U8B0</accession>
<evidence type="ECO:0000256" key="3">
    <source>
        <dbReference type="SAM" id="MobiDB-lite"/>
    </source>
</evidence>
<feature type="region of interest" description="Disordered" evidence="3">
    <location>
        <begin position="1"/>
        <end position="97"/>
    </location>
</feature>
<dbReference type="Proteomes" id="UP001295684">
    <property type="component" value="Unassembled WGS sequence"/>
</dbReference>
<feature type="compositionally biased region" description="Basic and acidic residues" evidence="3">
    <location>
        <begin position="21"/>
        <end position="32"/>
    </location>
</feature>
<gene>
    <name evidence="4" type="ORF">ECRASSUSDP1_LOCUS5464</name>
</gene>
<feature type="compositionally biased region" description="Polar residues" evidence="3">
    <location>
        <begin position="8"/>
        <end position="18"/>
    </location>
</feature>
<comment type="caution">
    <text evidence="4">The sequence shown here is derived from an EMBL/GenBank/DDBJ whole genome shotgun (WGS) entry which is preliminary data.</text>
</comment>
<dbReference type="InterPro" id="IPR015915">
    <property type="entry name" value="Kelch-typ_b-propeller"/>
</dbReference>
<evidence type="ECO:0000313" key="4">
    <source>
        <dbReference type="EMBL" id="CAI2364122.1"/>
    </source>
</evidence>
<evidence type="ECO:0000256" key="1">
    <source>
        <dbReference type="ARBA" id="ARBA00022441"/>
    </source>
</evidence>
<dbReference type="PANTHER" id="PTHR46093">
    <property type="entry name" value="ACYL-COA-BINDING DOMAIN-CONTAINING PROTEIN 5"/>
    <property type="match status" value="1"/>
</dbReference>
<feature type="region of interest" description="Disordered" evidence="3">
    <location>
        <begin position="392"/>
        <end position="415"/>
    </location>
</feature>
<sequence>MDSEKKTGSAQNNENNGTKLDGVKAADQESDSHALQPDTKQKEPGQPGVSAEGAKVSGKEEAKKVAAGSHLQVSHKDSPKYGDDREQDFDEEESNKNWSEYRVSGKAPTRRGYHASFIHDNYLYVHGGHDIREGTLDTMHRIHLEPSSNDNEWEQISQRGMQKPGCISYHTLTRHGDQAFLFGGSDLGIDNSKMFSFDIENCEWKVISDLSNETGDQPITRDEHSAVLWNDTIVIFGGNVKGFKSNDVWFYHVNENKWEEVKADNSPPERSNHAYTISGDKMYIFGGKDIENNKLKDLWCFDCNSKSWTEVDAKGDDLPICRSGASLVSYKNYLLLFGGIFELTKELGDLYAFDTNGSKWFTIFEETDSPVHKHSPGSTFGMGRFNRADSIKSPSPVNSSFKKSDPNFSMSLKKTKKSKKNLNHSIFEVDSSMLKKQKQMKALIKKREKEKNPMEHSMLTSPTSLSMKNSFLINNTGKGFENYFNHQKKKKLGLTLSPDVSQISPSKVARNSKVTGLRPRPRDGHTAMFWNDNMVIFGGDRHHMPFNDLFSLDLAKEMN</sequence>
<dbReference type="PANTHER" id="PTHR46093:SF18">
    <property type="entry name" value="FIBRONECTIN TYPE-III DOMAIN-CONTAINING PROTEIN"/>
    <property type="match status" value="1"/>
</dbReference>
<proteinExistence type="predicted"/>
<reference evidence="4" key="1">
    <citation type="submission" date="2023-07" db="EMBL/GenBank/DDBJ databases">
        <authorList>
            <consortium name="AG Swart"/>
            <person name="Singh M."/>
            <person name="Singh A."/>
            <person name="Seah K."/>
            <person name="Emmerich C."/>
        </authorList>
    </citation>
    <scope>NUCLEOTIDE SEQUENCE</scope>
    <source>
        <strain evidence="4">DP1</strain>
    </source>
</reference>
<organism evidence="4 5">
    <name type="scientific">Euplotes crassus</name>
    <dbReference type="NCBI Taxonomy" id="5936"/>
    <lineage>
        <taxon>Eukaryota</taxon>
        <taxon>Sar</taxon>
        <taxon>Alveolata</taxon>
        <taxon>Ciliophora</taxon>
        <taxon>Intramacronucleata</taxon>
        <taxon>Spirotrichea</taxon>
        <taxon>Hypotrichia</taxon>
        <taxon>Euplotida</taxon>
        <taxon>Euplotidae</taxon>
        <taxon>Moneuplotes</taxon>
    </lineage>
</organism>
<feature type="compositionally biased region" description="Basic and acidic residues" evidence="3">
    <location>
        <begin position="74"/>
        <end position="84"/>
    </location>
</feature>
<protein>
    <submittedName>
        <fullName evidence="4">Uncharacterized protein</fullName>
    </submittedName>
</protein>
<dbReference type="AlphaFoldDB" id="A0AAD1U8B0"/>
<dbReference type="SUPFAM" id="SSF117281">
    <property type="entry name" value="Kelch motif"/>
    <property type="match status" value="1"/>
</dbReference>
<name>A0AAD1U8B0_EUPCR</name>